<reference evidence="4 5" key="1">
    <citation type="submission" date="2016-10" db="EMBL/GenBank/DDBJ databases">
        <authorList>
            <person name="de Groot N.N."/>
        </authorList>
    </citation>
    <scope>NUCLEOTIDE SEQUENCE [LARGE SCALE GENOMIC DNA]</scope>
    <source>
        <strain evidence="4 5">DSM 17925</strain>
    </source>
</reference>
<name>A0A1I0QHX9_9RHOB</name>
<dbReference type="SUPFAM" id="SSF56954">
    <property type="entry name" value="Outer membrane efflux proteins (OEP)"/>
    <property type="match status" value="1"/>
</dbReference>
<dbReference type="GO" id="GO:1990961">
    <property type="term" value="P:xenobiotic detoxification by transmembrane export across the plasma membrane"/>
    <property type="evidence" value="ECO:0007669"/>
    <property type="project" value="InterPro"/>
</dbReference>
<evidence type="ECO:0000259" key="3">
    <source>
        <dbReference type="Pfam" id="PF25989"/>
    </source>
</evidence>
<keyword evidence="1 2" id="KW-0175">Coiled coil</keyword>
<evidence type="ECO:0000256" key="1">
    <source>
        <dbReference type="ARBA" id="ARBA00023054"/>
    </source>
</evidence>
<dbReference type="GO" id="GO:1990195">
    <property type="term" value="C:macrolide transmembrane transporter complex"/>
    <property type="evidence" value="ECO:0007669"/>
    <property type="project" value="InterPro"/>
</dbReference>
<dbReference type="GO" id="GO:0015562">
    <property type="term" value="F:efflux transmembrane transporter activity"/>
    <property type="evidence" value="ECO:0007669"/>
    <property type="project" value="TreeGrafter"/>
</dbReference>
<protein>
    <submittedName>
        <fullName evidence="4">HlyD family secretion protein</fullName>
    </submittedName>
</protein>
<dbReference type="PANTHER" id="PTHR30469">
    <property type="entry name" value="MULTIDRUG RESISTANCE PROTEIN MDTA"/>
    <property type="match status" value="1"/>
</dbReference>
<dbReference type="PANTHER" id="PTHR30469:SF15">
    <property type="entry name" value="HLYD FAMILY OF SECRETION PROTEINS"/>
    <property type="match status" value="1"/>
</dbReference>
<dbReference type="GO" id="GO:0019898">
    <property type="term" value="C:extrinsic component of membrane"/>
    <property type="evidence" value="ECO:0007669"/>
    <property type="project" value="InterPro"/>
</dbReference>
<dbReference type="OrthoDB" id="9791520at2"/>
<dbReference type="Pfam" id="PF25989">
    <property type="entry name" value="YknX_C"/>
    <property type="match status" value="1"/>
</dbReference>
<evidence type="ECO:0000256" key="2">
    <source>
        <dbReference type="SAM" id="Coils"/>
    </source>
</evidence>
<dbReference type="AlphaFoldDB" id="A0A1I0QHX9"/>
<dbReference type="GO" id="GO:0030313">
    <property type="term" value="C:cell envelope"/>
    <property type="evidence" value="ECO:0007669"/>
    <property type="project" value="UniProtKB-SubCell"/>
</dbReference>
<dbReference type="RefSeq" id="WP_089993213.1">
    <property type="nucleotide sequence ID" value="NZ_FOIZ01000001.1"/>
</dbReference>
<dbReference type="EMBL" id="FOIZ01000001">
    <property type="protein sequence ID" value="SEW26478.1"/>
    <property type="molecule type" value="Genomic_DNA"/>
</dbReference>
<proteinExistence type="predicted"/>
<accession>A0A1I0QHX9</accession>
<dbReference type="Gene3D" id="6.10.140.1990">
    <property type="match status" value="1"/>
</dbReference>
<sequence>MHISPRNLILSGLGLAVVASLAYVSFKEDVVPVDLATVAQGPMEITIDAEGRTQIRDLYEVSAPIAGIALRSPVSVGDKVTAQETIVAIVQPAASGLLDQRTRLQAEAALQEALAARHAAEADLAQAEETRKFAQSQIERTTALVNSGVASITRLEDNAQQLAIANASVEAATARLEMAQGTIERAQASLVEPGDPAAEPETCCVTLKAPADGVILSVAAMSERPVAIGTLLVSIGDPENLELVAEILSSDAVGLEPGAHAHVERWGGSMPLLARLDRIDPKAHTKVSALGIEEQRVDAYFTLLTPYEERRNLGDGFSVFLRIVAWQTEDAIQIPLSAVFRDGEGWAVFVAENGVAHLRTVELGQRNGRMSEVLRGLSPGEKAVTHPSDAITEGTQLIERSAL</sequence>
<gene>
    <name evidence="4" type="ORF">SAMN04488515_1924</name>
</gene>
<keyword evidence="5" id="KW-1185">Reference proteome</keyword>
<dbReference type="InterPro" id="IPR058637">
    <property type="entry name" value="YknX-like_C"/>
</dbReference>
<dbReference type="GO" id="GO:1990281">
    <property type="term" value="C:efflux pump complex"/>
    <property type="evidence" value="ECO:0007669"/>
    <property type="project" value="TreeGrafter"/>
</dbReference>
<dbReference type="STRING" id="364200.SAMN04488515_1924"/>
<dbReference type="InterPro" id="IPR030190">
    <property type="entry name" value="MacA_alpha-hairpin_sf"/>
</dbReference>
<feature type="domain" description="YknX-like C-terminal permuted SH3-like" evidence="3">
    <location>
        <begin position="331"/>
        <end position="396"/>
    </location>
</feature>
<evidence type="ECO:0000313" key="5">
    <source>
        <dbReference type="Proteomes" id="UP000199167"/>
    </source>
</evidence>
<feature type="coiled-coil region" evidence="2">
    <location>
        <begin position="103"/>
        <end position="189"/>
    </location>
</feature>
<dbReference type="Gene3D" id="2.40.420.20">
    <property type="match status" value="1"/>
</dbReference>
<organism evidence="4 5">
    <name type="scientific">Cognatiyoonia koreensis</name>
    <dbReference type="NCBI Taxonomy" id="364200"/>
    <lineage>
        <taxon>Bacteria</taxon>
        <taxon>Pseudomonadati</taxon>
        <taxon>Pseudomonadota</taxon>
        <taxon>Alphaproteobacteria</taxon>
        <taxon>Rhodobacterales</taxon>
        <taxon>Paracoccaceae</taxon>
        <taxon>Cognatiyoonia</taxon>
    </lineage>
</organism>
<evidence type="ECO:0000313" key="4">
    <source>
        <dbReference type="EMBL" id="SEW26478.1"/>
    </source>
</evidence>
<dbReference type="Proteomes" id="UP000199167">
    <property type="component" value="Unassembled WGS sequence"/>
</dbReference>